<comment type="caution">
    <text evidence="9">The sequence shown here is derived from an EMBL/GenBank/DDBJ whole genome shotgun (WGS) entry which is preliminary data.</text>
</comment>
<dbReference type="Gene3D" id="3.40.980.20">
    <property type="entry name" value="Four-carbon acid sugar kinase, nucleotide binding domain"/>
    <property type="match status" value="1"/>
</dbReference>
<evidence type="ECO:0000256" key="6">
    <source>
        <dbReference type="ARBA" id="ARBA00023277"/>
    </source>
</evidence>
<dbReference type="GO" id="GO:0005524">
    <property type="term" value="F:ATP binding"/>
    <property type="evidence" value="ECO:0007669"/>
    <property type="project" value="UniProtKB-KW"/>
</dbReference>
<evidence type="ECO:0000259" key="7">
    <source>
        <dbReference type="Pfam" id="PF07005"/>
    </source>
</evidence>
<keyword evidence="3" id="KW-0547">Nucleotide-binding</keyword>
<keyword evidence="4 9" id="KW-0418">Kinase</keyword>
<protein>
    <submittedName>
        <fullName evidence="9">Four-carbon acid sugar kinase family protein</fullName>
    </submittedName>
</protein>
<dbReference type="AlphaFoldDB" id="A0AAX2S458"/>
<dbReference type="EMBL" id="SNRV01000002">
    <property type="protein sequence ID" value="TEW30959.1"/>
    <property type="molecule type" value="Genomic_DNA"/>
</dbReference>
<dbReference type="SUPFAM" id="SSF142764">
    <property type="entry name" value="YgbK-like"/>
    <property type="match status" value="1"/>
</dbReference>
<keyword evidence="6" id="KW-0119">Carbohydrate metabolism</keyword>
<evidence type="ECO:0000313" key="10">
    <source>
        <dbReference type="Proteomes" id="UP000297565"/>
    </source>
</evidence>
<keyword evidence="2" id="KW-0808">Transferase</keyword>
<gene>
    <name evidence="9" type="ORF">E2R48_02005</name>
</gene>
<keyword evidence="5" id="KW-0067">ATP-binding</keyword>
<dbReference type="InterPro" id="IPR042213">
    <property type="entry name" value="NBD_C_sf"/>
</dbReference>
<comment type="similarity">
    <text evidence="1">Belongs to the four-carbon acid sugar kinase family.</text>
</comment>
<feature type="domain" description="Four-carbon acid sugar kinase N-terminal" evidence="7">
    <location>
        <begin position="5"/>
        <end position="222"/>
    </location>
</feature>
<dbReference type="InterPro" id="IPR037051">
    <property type="entry name" value="4-carb_acid_sugar_kinase_N_sf"/>
</dbReference>
<dbReference type="InterPro" id="IPR031475">
    <property type="entry name" value="NBD_C"/>
</dbReference>
<dbReference type="InterPro" id="IPR010737">
    <property type="entry name" value="4-carb_acid_sugar_kinase_N"/>
</dbReference>
<evidence type="ECO:0000256" key="1">
    <source>
        <dbReference type="ARBA" id="ARBA00005715"/>
    </source>
</evidence>
<proteinExistence type="inferred from homology"/>
<organism evidence="9 10">
    <name type="scientific">Histophilus somni</name>
    <name type="common">Haemophilus somnus</name>
    <dbReference type="NCBI Taxonomy" id="731"/>
    <lineage>
        <taxon>Bacteria</taxon>
        <taxon>Pseudomonadati</taxon>
        <taxon>Pseudomonadota</taxon>
        <taxon>Gammaproteobacteria</taxon>
        <taxon>Pasteurellales</taxon>
        <taxon>Pasteurellaceae</taxon>
        <taxon>Histophilus</taxon>
    </lineage>
</organism>
<dbReference type="Pfam" id="PF07005">
    <property type="entry name" value="SBD_N"/>
    <property type="match status" value="1"/>
</dbReference>
<reference evidence="9 10" key="1">
    <citation type="submission" date="2019-03" db="EMBL/GenBank/DDBJ databases">
        <title>Horizontal Gene Transfer Machinery in Histophilus somni.</title>
        <authorList>
            <person name="Mostafa Nazari M."/>
            <person name="Liljebjelke K."/>
        </authorList>
    </citation>
    <scope>NUCLEOTIDE SEQUENCE [LARGE SCALE GENOMIC DNA]</scope>
    <source>
        <strain evidence="9 10">UOC-EPH-KLM-04</strain>
    </source>
</reference>
<sequence>MKETLLVIADDLTGANDTAVMFAEAGFNTVLKTKVSALAQMQSDKAQVISVSTDSRAIGEKAKEQTQIAISNAIQNGIGQIYLKIDSTMRGSVKYQIEGAIEAWASLYPDVKAIICPAYPEMGRTIEAGHLYVNSVPVKETASGKDPICPVLSSSMQELLPDAQVIPCDTVDNLQASIENSEYKQIVIDAKTHEDLAIIAKVINHIGNKIIPVGSAGLAQKLKNIQNKPRPKREITLGRTLIVVTSIHETSQLQVDEYVSTLGGKSIVFHPSPSQLMNYSQSEHSLKLQLNALIRFSKDNVIIRANPAKVVNAKSANITETAKEISQHLADLSKFCLDNEKFDSLILFGGDGAAALLDQMNVTEMNVLYAVVPGVPLCLIEEGNYSDIVVMTKSGGFGSEVLLSHIMEK</sequence>
<dbReference type="RefSeq" id="WP_132994453.1">
    <property type="nucleotide sequence ID" value="NZ_CP186878.1"/>
</dbReference>
<evidence type="ECO:0000313" key="9">
    <source>
        <dbReference type="EMBL" id="TEW30959.1"/>
    </source>
</evidence>
<dbReference type="Proteomes" id="UP000297565">
    <property type="component" value="Unassembled WGS sequence"/>
</dbReference>
<dbReference type="GO" id="GO:0016301">
    <property type="term" value="F:kinase activity"/>
    <property type="evidence" value="ECO:0007669"/>
    <property type="project" value="UniProtKB-KW"/>
</dbReference>
<evidence type="ECO:0000256" key="2">
    <source>
        <dbReference type="ARBA" id="ARBA00022679"/>
    </source>
</evidence>
<evidence type="ECO:0000256" key="4">
    <source>
        <dbReference type="ARBA" id="ARBA00022777"/>
    </source>
</evidence>
<dbReference type="Pfam" id="PF17042">
    <property type="entry name" value="NBD_C"/>
    <property type="match status" value="1"/>
</dbReference>
<evidence type="ECO:0000256" key="3">
    <source>
        <dbReference type="ARBA" id="ARBA00022741"/>
    </source>
</evidence>
<evidence type="ECO:0000256" key="5">
    <source>
        <dbReference type="ARBA" id="ARBA00022840"/>
    </source>
</evidence>
<evidence type="ECO:0000259" key="8">
    <source>
        <dbReference type="Pfam" id="PF17042"/>
    </source>
</evidence>
<feature type="domain" description="Four-carbon acid sugar kinase nucleotide binding" evidence="8">
    <location>
        <begin position="241"/>
        <end position="401"/>
    </location>
</feature>
<name>A0AAX2S458_HISSO</name>
<dbReference type="Gene3D" id="3.40.50.10840">
    <property type="entry name" value="Putative sugar-binding, N-terminal domain"/>
    <property type="match status" value="1"/>
</dbReference>
<accession>A0AAX2S458</accession>